<evidence type="ECO:0000256" key="4">
    <source>
        <dbReference type="ARBA" id="ARBA00022741"/>
    </source>
</evidence>
<dbReference type="PROSITE" id="PS00107">
    <property type="entry name" value="PROTEIN_KINASE_ATP"/>
    <property type="match status" value="1"/>
</dbReference>
<dbReference type="GO" id="GO:0005524">
    <property type="term" value="F:ATP binding"/>
    <property type="evidence" value="ECO:0007669"/>
    <property type="project" value="UniProtKB-UniRule"/>
</dbReference>
<dbReference type="PANTHER" id="PTHR48016:SF32">
    <property type="entry name" value="MITOGEN-ACTIVATED PROTEIN KINASE KINASE KINASE 4"/>
    <property type="match status" value="1"/>
</dbReference>
<evidence type="ECO:0000256" key="3">
    <source>
        <dbReference type="ARBA" id="ARBA00022679"/>
    </source>
</evidence>
<dbReference type="PANTHER" id="PTHR48016">
    <property type="entry name" value="MAP KINASE KINASE KINASE SSK2-RELATED-RELATED"/>
    <property type="match status" value="1"/>
</dbReference>
<dbReference type="PROSITE" id="PS00108">
    <property type="entry name" value="PROTEIN_KINASE_ST"/>
    <property type="match status" value="1"/>
</dbReference>
<feature type="domain" description="Protein kinase" evidence="9">
    <location>
        <begin position="1185"/>
        <end position="1471"/>
    </location>
</feature>
<evidence type="ECO:0000256" key="1">
    <source>
        <dbReference type="ARBA" id="ARBA00006529"/>
    </source>
</evidence>
<dbReference type="SMART" id="SM00220">
    <property type="entry name" value="S_TKc"/>
    <property type="match status" value="1"/>
</dbReference>
<protein>
    <submittedName>
        <fullName evidence="10">Protein kinase domain-containing protein</fullName>
    </submittedName>
</protein>
<evidence type="ECO:0000259" key="9">
    <source>
        <dbReference type="PROSITE" id="PS50011"/>
    </source>
</evidence>
<dbReference type="GO" id="GO:0004674">
    <property type="term" value="F:protein serine/threonine kinase activity"/>
    <property type="evidence" value="ECO:0007669"/>
    <property type="project" value="UniProtKB-KW"/>
</dbReference>
<evidence type="ECO:0000256" key="6">
    <source>
        <dbReference type="ARBA" id="ARBA00022840"/>
    </source>
</evidence>
<dbReference type="PROSITE" id="PS50011">
    <property type="entry name" value="PROTEIN_KINASE_DOM"/>
    <property type="match status" value="1"/>
</dbReference>
<comment type="caution">
    <text evidence="10">The sequence shown here is derived from an EMBL/GenBank/DDBJ whole genome shotgun (WGS) entry which is preliminary data.</text>
</comment>
<evidence type="ECO:0000313" key="10">
    <source>
        <dbReference type="EMBL" id="KAI1711111.1"/>
    </source>
</evidence>
<keyword evidence="2" id="KW-0723">Serine/threonine-protein kinase</keyword>
<feature type="compositionally biased region" description="Polar residues" evidence="8">
    <location>
        <begin position="400"/>
        <end position="409"/>
    </location>
</feature>
<name>A0AAD4N0T7_9BILA</name>
<dbReference type="Pfam" id="PF19431">
    <property type="entry name" value="MEKK4_N"/>
    <property type="match status" value="1"/>
</dbReference>
<dbReference type="InterPro" id="IPR050538">
    <property type="entry name" value="MAP_kinase_kinase_kinase"/>
</dbReference>
<feature type="region of interest" description="Disordered" evidence="8">
    <location>
        <begin position="1"/>
        <end position="57"/>
    </location>
</feature>
<keyword evidence="11" id="KW-1185">Reference proteome</keyword>
<feature type="compositionally biased region" description="Basic and acidic residues" evidence="8">
    <location>
        <begin position="48"/>
        <end position="57"/>
    </location>
</feature>
<dbReference type="InterPro" id="IPR011009">
    <property type="entry name" value="Kinase-like_dom_sf"/>
</dbReference>
<evidence type="ECO:0000313" key="11">
    <source>
        <dbReference type="Proteomes" id="UP001201812"/>
    </source>
</evidence>
<feature type="region of interest" description="Disordered" evidence="8">
    <location>
        <begin position="383"/>
        <end position="409"/>
    </location>
</feature>
<gene>
    <name evidence="10" type="ORF">DdX_10359</name>
</gene>
<comment type="similarity">
    <text evidence="1">Belongs to the protein kinase superfamily. STE Ser/Thr protein kinase family. MAP kinase kinase kinase subfamily.</text>
</comment>
<dbReference type="InterPro" id="IPR017441">
    <property type="entry name" value="Protein_kinase_ATP_BS"/>
</dbReference>
<dbReference type="SUPFAM" id="SSF56112">
    <property type="entry name" value="Protein kinase-like (PK-like)"/>
    <property type="match status" value="1"/>
</dbReference>
<dbReference type="EMBL" id="JAKKPZ010000023">
    <property type="protein sequence ID" value="KAI1711111.1"/>
    <property type="molecule type" value="Genomic_DNA"/>
</dbReference>
<keyword evidence="4 7" id="KW-0547">Nucleotide-binding</keyword>
<feature type="binding site" evidence="7">
    <location>
        <position position="1214"/>
    </location>
    <ligand>
        <name>ATP</name>
        <dbReference type="ChEBI" id="CHEBI:30616"/>
    </ligand>
</feature>
<evidence type="ECO:0000256" key="8">
    <source>
        <dbReference type="SAM" id="MobiDB-lite"/>
    </source>
</evidence>
<evidence type="ECO:0000256" key="5">
    <source>
        <dbReference type="ARBA" id="ARBA00022777"/>
    </source>
</evidence>
<dbReference type="InterPro" id="IPR000719">
    <property type="entry name" value="Prot_kinase_dom"/>
</dbReference>
<organism evidence="10 11">
    <name type="scientific">Ditylenchus destructor</name>
    <dbReference type="NCBI Taxonomy" id="166010"/>
    <lineage>
        <taxon>Eukaryota</taxon>
        <taxon>Metazoa</taxon>
        <taxon>Ecdysozoa</taxon>
        <taxon>Nematoda</taxon>
        <taxon>Chromadorea</taxon>
        <taxon>Rhabditida</taxon>
        <taxon>Tylenchina</taxon>
        <taxon>Tylenchomorpha</taxon>
        <taxon>Sphaerularioidea</taxon>
        <taxon>Anguinidae</taxon>
        <taxon>Anguininae</taxon>
        <taxon>Ditylenchus</taxon>
    </lineage>
</organism>
<sequence length="1487" mass="170470">MKRCKSALELPVYTKGESPNRKGRYYRGRNSLPKPSAGCSKRKKSRRERSPNHRENYHQEYLEGIEEYNISYRCLDTVPSSLPSSSSSITSNPSARARVRFCPTKSGKNQPIRDIDMFEVEKDDGEDKSANATDFLEILRQSVELARQDHATGSSQDMQHHKETYLLINNQQHKVGDVIWFHLQAFFANRSMNKRHILRSLAIQDRHILQLRAEKYSVLQDIRNFCVDDTPSPSIGPMPLSSVKALYAIYDTDYSNFLHSVMDRVKNLLERFESLTELFPTMSAMRKATLPEEMGGGPLMDVTVQLKISSLYMWYNTLQDLMRKINETGEYLGLIEGSSHRSSQHRNLLSQFLLREVNYRRRSNSNGAMHLWPFSQLTQSTSMATSTTTNRLSNRHSDSRNSIGVQSNSSFASLGSHNNSFQSVDMVDGAEGNTTTVTPTSPIMDCITAHLANTPTDSSSAISETFTELYRKVVGRSLRLRGMIEVLGRLNDICQNSLERACLSLLMPRLWAQPSWAQIVGSSEESRIVNNLKKKYGVQEHGVDVVSVCSPHFTEMNLPTFHHHFMFLTRIPVDLVIQWLDIRSQKVITTEWDMLTLNTLIEDSHDCLQAAINEKNKYIDMVNLTTPQSDEQLETSLWSFDEKLNQVFQNYLSYVRIWAQTASKPNVNCDVEWSDRVVGKISNEWMNAKKWSASVNRGEIIVARMFCNIGKDLLESMVKRYITDKFDAVELGILDVKDSAEEDFVMIEDGDNMKTSSIFVLCRAFRDMIRNLRERSLKTLSLIRLLCSELEICARYDWKSSKENEMCDEEEKKKCCDTLVEQLLKTGHIVITFSNHADCNFLVLCNKEIVNESGNSRPTHKSQSIPVSKFGQDHSAVGAQLELAKKVEDYGYLVLFPSHFLSRAPDEFKERSSLKLSFGTKTTLEHYITPNGIYLISENRFEKAVGKFLQGARTRPYKLQLIDDFCSCNDELFEEVGELKRLASDTVQEVWNYARDLGQYVLNGRRIEELDKNEYNSLKATLLQAWNAAFECHKELSRIISLSMHKDFCLSLINCISQWANFVTDTIKEKNAPPRWAMAPLDYLLSMPSNIFKPDDRLTGMKIGVEIKLLVETLNSYIDACRFKYYVSKKVSVVDRINSSIEKMERERQRKLMMSQKIGQVVETKTKHEFKTYFPSKKAPFEWQRLENRCLGSGSFGTVYLVMNMRDKCLAAMKQIHIPRENNDGLKALVDEVDILRTLDHPNLVKYYGVEVDKGELLIFMEYCSEGTLARVCREGLDPSCVRRYTHYLLQAVRYIHDHNIVHRDIKPANIFLGRKNVIKLGDFGCSFRLRDTCTRIGEINSIVGTTHYMAPEIQTTGLANNNDNTYDSSSCSNILVDQNAIPQIYDNGYGRAVDIWSTGCVVLEMLTGKKPYYYLENEFQIIWHLGNRKMPTIPSDIQRCEMSYSFLMKCLSVDPKKRPTAKELLQDPFANILPQELEQDSQDSTI</sequence>
<evidence type="ECO:0000256" key="2">
    <source>
        <dbReference type="ARBA" id="ARBA00022527"/>
    </source>
</evidence>
<accession>A0AAD4N0T7</accession>
<keyword evidence="6 7" id="KW-0067">ATP-binding</keyword>
<reference evidence="10" key="1">
    <citation type="submission" date="2022-01" db="EMBL/GenBank/DDBJ databases">
        <title>Genome Sequence Resource for Two Populations of Ditylenchus destructor, the Migratory Endoparasitic Phytonematode.</title>
        <authorList>
            <person name="Zhang H."/>
            <person name="Lin R."/>
            <person name="Xie B."/>
        </authorList>
    </citation>
    <scope>NUCLEOTIDE SEQUENCE</scope>
    <source>
        <strain evidence="10">BazhouSP</strain>
    </source>
</reference>
<evidence type="ECO:0000256" key="7">
    <source>
        <dbReference type="PROSITE-ProRule" id="PRU10141"/>
    </source>
</evidence>
<dbReference type="Pfam" id="PF00069">
    <property type="entry name" value="Pkinase"/>
    <property type="match status" value="1"/>
</dbReference>
<dbReference type="GO" id="GO:0000165">
    <property type="term" value="P:MAPK cascade"/>
    <property type="evidence" value="ECO:0007669"/>
    <property type="project" value="InterPro"/>
</dbReference>
<keyword evidence="3" id="KW-0808">Transferase</keyword>
<keyword evidence="5 10" id="KW-0418">Kinase</keyword>
<proteinExistence type="inferred from homology"/>
<dbReference type="InterPro" id="IPR045801">
    <property type="entry name" value="MEKK4_N"/>
</dbReference>
<dbReference type="Proteomes" id="UP001201812">
    <property type="component" value="Unassembled WGS sequence"/>
</dbReference>
<dbReference type="InterPro" id="IPR008271">
    <property type="entry name" value="Ser/Thr_kinase_AS"/>
</dbReference>
<dbReference type="Gene3D" id="1.10.510.10">
    <property type="entry name" value="Transferase(Phosphotransferase) domain 1"/>
    <property type="match status" value="1"/>
</dbReference>